<comment type="caution">
    <text evidence="2">The sequence shown here is derived from an EMBL/GenBank/DDBJ whole genome shotgun (WGS) entry which is preliminary data.</text>
</comment>
<organism evidence="2 3">
    <name type="scientific">Candidatus Methanodesulfokora washburnensis</name>
    <dbReference type="NCBI Taxonomy" id="2478471"/>
    <lineage>
        <taxon>Archaea</taxon>
        <taxon>Thermoproteota</taxon>
        <taxon>Candidatus Korarchaeia</taxon>
        <taxon>Candidatus Korarchaeia incertae sedis</taxon>
        <taxon>Candidatus Methanodesulfokora</taxon>
    </lineage>
</organism>
<keyword evidence="1" id="KW-0472">Membrane</keyword>
<name>A0A429GDS3_9CREN</name>
<keyword evidence="3" id="KW-1185">Reference proteome</keyword>
<dbReference type="RefSeq" id="WP_125672728.1">
    <property type="nucleotide sequence ID" value="NZ_RCOS01000165.1"/>
</dbReference>
<keyword evidence="1" id="KW-0812">Transmembrane</keyword>
<feature type="transmembrane region" description="Helical" evidence="1">
    <location>
        <begin position="279"/>
        <end position="299"/>
    </location>
</feature>
<dbReference type="AlphaFoldDB" id="A0A429GDS3"/>
<dbReference type="Proteomes" id="UP000277582">
    <property type="component" value="Unassembled WGS sequence"/>
</dbReference>
<sequence length="450" mass="52616">MADEIRFTEVDLIFMISFDMGKNIEIKKLNELIPELRKLPDETSETIGRVVDPIYLQQSKYIQRELANLKIKVIDDDFKELKGRELICRLHLFMHSTGIAVVIAWIHLNDVDLSTDQMIKMTYELQKAKCLISKEGTRTSQNIKIRISKGDPFGPPVGSLYDYIRSNLRRLQPRVERRYPASRVYPMVFIRKYNCSCNTLEEVVENHSKELAGILTGLDEWKLYRKSATEEVLKVNLSPTEDLAFFMTVGRFLGIFSPKLDAYCDGKLDHYFRQREEDFIVPVELSVLMEMMISTYYSYLMKKMKDIERTAQPSRIVSLRKEIEKGLDEYYNIVTIEEPAITIIKHAREILRISEGVQAIKERLSVLDHYIRTRYEEEVTRKQEILTILLCVVGIPPVIEIVWEKTSSVPLVIISGFIFLMAVIIIYKYYSSIYKYCNKISSYISRLFRK</sequence>
<keyword evidence="1" id="KW-1133">Transmembrane helix</keyword>
<dbReference type="EMBL" id="RCOS01000165">
    <property type="protein sequence ID" value="RSN71941.1"/>
    <property type="molecule type" value="Genomic_DNA"/>
</dbReference>
<evidence type="ECO:0000313" key="3">
    <source>
        <dbReference type="Proteomes" id="UP000277582"/>
    </source>
</evidence>
<evidence type="ECO:0000256" key="1">
    <source>
        <dbReference type="SAM" id="Phobius"/>
    </source>
</evidence>
<feature type="transmembrane region" description="Helical" evidence="1">
    <location>
        <begin position="409"/>
        <end position="430"/>
    </location>
</feature>
<accession>A0A429GDS3</accession>
<gene>
    <name evidence="2" type="ORF">D6D85_14875</name>
</gene>
<feature type="transmembrane region" description="Helical" evidence="1">
    <location>
        <begin position="385"/>
        <end position="403"/>
    </location>
</feature>
<protein>
    <submittedName>
        <fullName evidence="2">Uncharacterized protein</fullName>
    </submittedName>
</protein>
<evidence type="ECO:0000313" key="2">
    <source>
        <dbReference type="EMBL" id="RSN71941.1"/>
    </source>
</evidence>
<proteinExistence type="predicted"/>
<reference evidence="2 3" key="1">
    <citation type="submission" date="2018-10" db="EMBL/GenBank/DDBJ databases">
        <title>Co-occurring genomic capacity for anaerobic methane metabolism and dissimilatory sulfite reduction discovered in the Korarchaeota.</title>
        <authorList>
            <person name="Mckay L.J."/>
            <person name="Dlakic M."/>
            <person name="Fields M.W."/>
            <person name="Delmont T.O."/>
            <person name="Eren A.M."/>
            <person name="Jay Z.J."/>
            <person name="Klingelsmith K.B."/>
            <person name="Rusch D.B."/>
            <person name="Inskeep W.P."/>
        </authorList>
    </citation>
    <scope>NUCLEOTIDE SEQUENCE [LARGE SCALE GENOMIC DNA]</scope>
    <source>
        <strain evidence="2 3">MDKW</strain>
    </source>
</reference>